<dbReference type="AlphaFoldDB" id="A0A1Q8CBS0"/>
<comment type="caution">
    <text evidence="3">The sequence shown here is derived from an EMBL/GenBank/DDBJ whole genome shotgun (WGS) entry which is preliminary data.</text>
</comment>
<name>A0A1Q8CBS0_9PSEU</name>
<dbReference type="EMBL" id="MSIE01000066">
    <property type="protein sequence ID" value="OLF11825.1"/>
    <property type="molecule type" value="Genomic_DNA"/>
</dbReference>
<accession>A0A1Q8CBS0</accession>
<feature type="region of interest" description="Disordered" evidence="2">
    <location>
        <begin position="339"/>
        <end position="380"/>
    </location>
</feature>
<dbReference type="Gene3D" id="3.90.20.10">
    <property type="match status" value="1"/>
</dbReference>
<keyword evidence="4" id="KW-1185">Reference proteome</keyword>
<proteinExistence type="predicted"/>
<evidence type="ECO:0008006" key="5">
    <source>
        <dbReference type="Google" id="ProtNLM"/>
    </source>
</evidence>
<dbReference type="Gene3D" id="1.20.120.20">
    <property type="entry name" value="Apolipoprotein"/>
    <property type="match status" value="1"/>
</dbReference>
<dbReference type="SUPFAM" id="SSF58113">
    <property type="entry name" value="Apolipoprotein A-I"/>
    <property type="match status" value="1"/>
</dbReference>
<feature type="coiled-coil region" evidence="1">
    <location>
        <begin position="249"/>
        <end position="276"/>
    </location>
</feature>
<evidence type="ECO:0000256" key="2">
    <source>
        <dbReference type="SAM" id="MobiDB-lite"/>
    </source>
</evidence>
<dbReference type="Proteomes" id="UP000185596">
    <property type="component" value="Unassembled WGS sequence"/>
</dbReference>
<dbReference type="STRING" id="1912961.BU204_30120"/>
<gene>
    <name evidence="3" type="ORF">BU204_30120</name>
</gene>
<evidence type="ECO:0000313" key="3">
    <source>
        <dbReference type="EMBL" id="OLF11825.1"/>
    </source>
</evidence>
<evidence type="ECO:0000313" key="4">
    <source>
        <dbReference type="Proteomes" id="UP000185596"/>
    </source>
</evidence>
<reference evidence="3 4" key="1">
    <citation type="submission" date="2016-12" db="EMBL/GenBank/DDBJ databases">
        <title>The draft genome sequence of Actinophytocola sp. 11-183.</title>
        <authorList>
            <person name="Wang W."/>
            <person name="Yuan L."/>
        </authorList>
    </citation>
    <scope>NUCLEOTIDE SEQUENCE [LARGE SCALE GENOMIC DNA]</scope>
    <source>
        <strain evidence="3 4">11-183</strain>
    </source>
</reference>
<sequence length="380" mass="41539">MRNMLVRAAEIRESEQQQIFDTLDEIHARLSPLESIGSVRKRLSEMPDRTELGALAGRVEEAMAKLEAQDTAIASIARAVEGIVDKLATPFAQLDGRLDGVAGRFEGVAGRMDGLEDKLASIHRRIDELDGHLDKHLDKQDSKLDALPAAVHGPVRERIEFAENTLRGRVDEVEGGLRGQLDAARETLRQSVTDSAEAVQSRLADSANALHNNIDEKATGVRVAVDEARRSMQDAIEDTKSTVDGTERLEALAGRLEQVTGRLDDLTRRLDTVEDGFAEKLSDMGRTIGESLGKVEGTLTRQPDTESVASLVRKSNEESERRIGGHLDEAMATFAELMMGGGAQPPRPPATLPRQAARRRNGKPQKANRPEETDEAEVPN</sequence>
<dbReference type="RefSeq" id="WP_075129183.1">
    <property type="nucleotide sequence ID" value="NZ_MSIE01000066.1"/>
</dbReference>
<dbReference type="OrthoDB" id="5169615at2"/>
<protein>
    <recommendedName>
        <fullName evidence="5">PA containing protein</fullName>
    </recommendedName>
</protein>
<evidence type="ECO:0000256" key="1">
    <source>
        <dbReference type="SAM" id="Coils"/>
    </source>
</evidence>
<keyword evidence="1" id="KW-0175">Coiled coil</keyword>
<organism evidence="3 4">
    <name type="scientific">Actinophytocola xanthii</name>
    <dbReference type="NCBI Taxonomy" id="1912961"/>
    <lineage>
        <taxon>Bacteria</taxon>
        <taxon>Bacillati</taxon>
        <taxon>Actinomycetota</taxon>
        <taxon>Actinomycetes</taxon>
        <taxon>Pseudonocardiales</taxon>
        <taxon>Pseudonocardiaceae</taxon>
    </lineage>
</organism>